<dbReference type="PROSITE" id="PS00676">
    <property type="entry name" value="SIGMA54_INTERACT_2"/>
    <property type="match status" value="1"/>
</dbReference>
<dbReference type="InterPro" id="IPR025662">
    <property type="entry name" value="Sigma_54_int_dom_ATP-bd_1"/>
</dbReference>
<dbReference type="Gene3D" id="1.10.8.60">
    <property type="match status" value="1"/>
</dbReference>
<dbReference type="PANTHER" id="PTHR32071">
    <property type="entry name" value="TRANSCRIPTIONAL REGULATORY PROTEIN"/>
    <property type="match status" value="1"/>
</dbReference>
<keyword evidence="1" id="KW-0547">Nucleotide-binding</keyword>
<dbReference type="PROSITE" id="PS50045">
    <property type="entry name" value="SIGMA54_INTERACT_4"/>
    <property type="match status" value="1"/>
</dbReference>
<dbReference type="EMBL" id="FQWX01000005">
    <property type="protein sequence ID" value="SHG66863.1"/>
    <property type="molecule type" value="Genomic_DNA"/>
</dbReference>
<dbReference type="InterPro" id="IPR027417">
    <property type="entry name" value="P-loop_NTPase"/>
</dbReference>
<dbReference type="Gene3D" id="3.40.50.300">
    <property type="entry name" value="P-loop containing nucleotide triphosphate hydrolases"/>
    <property type="match status" value="1"/>
</dbReference>
<dbReference type="GO" id="GO:0003677">
    <property type="term" value="F:DNA binding"/>
    <property type="evidence" value="ECO:0007669"/>
    <property type="project" value="UniProtKB-KW"/>
</dbReference>
<dbReference type="Proteomes" id="UP000243255">
    <property type="component" value="Unassembled WGS sequence"/>
</dbReference>
<evidence type="ECO:0000256" key="5">
    <source>
        <dbReference type="ARBA" id="ARBA00023163"/>
    </source>
</evidence>
<proteinExistence type="predicted"/>
<evidence type="ECO:0000256" key="2">
    <source>
        <dbReference type="ARBA" id="ARBA00022840"/>
    </source>
</evidence>
<keyword evidence="2" id="KW-0067">ATP-binding</keyword>
<dbReference type="InterPro" id="IPR058031">
    <property type="entry name" value="AAA_lid_NorR"/>
</dbReference>
<evidence type="ECO:0000256" key="1">
    <source>
        <dbReference type="ARBA" id="ARBA00022741"/>
    </source>
</evidence>
<dbReference type="InterPro" id="IPR025944">
    <property type="entry name" value="Sigma_54_int_dom_CS"/>
</dbReference>
<dbReference type="PROSITE" id="PS00688">
    <property type="entry name" value="SIGMA54_INTERACT_3"/>
    <property type="match status" value="1"/>
</dbReference>
<accession>A0A1M5LR80</accession>
<evidence type="ECO:0000256" key="3">
    <source>
        <dbReference type="ARBA" id="ARBA00023015"/>
    </source>
</evidence>
<reference evidence="8" key="1">
    <citation type="submission" date="2016-11" db="EMBL/GenBank/DDBJ databases">
        <authorList>
            <person name="Varghese N."/>
            <person name="Submissions S."/>
        </authorList>
    </citation>
    <scope>NUCLEOTIDE SEQUENCE [LARGE SCALE GENOMIC DNA]</scope>
    <source>
        <strain evidence="8">DSM 2635</strain>
    </source>
</reference>
<keyword evidence="4" id="KW-0238">DNA-binding</keyword>
<dbReference type="AlphaFoldDB" id="A0A1M5LR80"/>
<dbReference type="InterPro" id="IPR025943">
    <property type="entry name" value="Sigma_54_int_dom_ATP-bd_2"/>
</dbReference>
<dbReference type="PROSITE" id="PS00675">
    <property type="entry name" value="SIGMA54_INTERACT_1"/>
    <property type="match status" value="1"/>
</dbReference>
<evidence type="ECO:0000256" key="4">
    <source>
        <dbReference type="ARBA" id="ARBA00023125"/>
    </source>
</evidence>
<dbReference type="Pfam" id="PF25601">
    <property type="entry name" value="AAA_lid_14"/>
    <property type="match status" value="1"/>
</dbReference>
<evidence type="ECO:0000313" key="8">
    <source>
        <dbReference type="Proteomes" id="UP000243255"/>
    </source>
</evidence>
<protein>
    <submittedName>
        <fullName evidence="7">Sigma-54 interaction domain-containing protein</fullName>
    </submittedName>
</protein>
<evidence type="ECO:0000259" key="6">
    <source>
        <dbReference type="PROSITE" id="PS50045"/>
    </source>
</evidence>
<gene>
    <name evidence="7" type="ORF">SAMN04488530_10535</name>
</gene>
<name>A0A1M5LR80_9FIRM</name>
<dbReference type="OrthoDB" id="9803970at2"/>
<keyword evidence="8" id="KW-1185">Reference proteome</keyword>
<evidence type="ECO:0000313" key="7">
    <source>
        <dbReference type="EMBL" id="SHG66863.1"/>
    </source>
</evidence>
<dbReference type="GO" id="GO:0005524">
    <property type="term" value="F:ATP binding"/>
    <property type="evidence" value="ECO:0007669"/>
    <property type="project" value="UniProtKB-KW"/>
</dbReference>
<keyword evidence="3" id="KW-0805">Transcription regulation</keyword>
<dbReference type="InterPro" id="IPR003593">
    <property type="entry name" value="AAA+_ATPase"/>
</dbReference>
<dbReference type="SUPFAM" id="SSF52540">
    <property type="entry name" value="P-loop containing nucleoside triphosphate hydrolases"/>
    <property type="match status" value="1"/>
</dbReference>
<feature type="domain" description="Sigma-54 factor interaction" evidence="6">
    <location>
        <begin position="335"/>
        <end position="557"/>
    </location>
</feature>
<keyword evidence="5" id="KW-0804">Transcription</keyword>
<dbReference type="RefSeq" id="WP_073124350.1">
    <property type="nucleotide sequence ID" value="NZ_BAABCH010000026.1"/>
</dbReference>
<dbReference type="STRING" id="1121321.SAMN04488530_10535"/>
<organism evidence="7 8">
    <name type="scientific">Asaccharospora irregularis DSM 2635</name>
    <dbReference type="NCBI Taxonomy" id="1121321"/>
    <lineage>
        <taxon>Bacteria</taxon>
        <taxon>Bacillati</taxon>
        <taxon>Bacillota</taxon>
        <taxon>Clostridia</taxon>
        <taxon>Peptostreptococcales</taxon>
        <taxon>Peptostreptococcaceae</taxon>
        <taxon>Asaccharospora</taxon>
    </lineage>
</organism>
<sequence length="653" mass="75483">MKTIGIVTDGMSKLEYFLNENIESIFMDKVKINNYYFKNLKSNQLIRDDVILVMLDDRALKIKKYVDDTKKIIKINRSIKQKEIYKLFSLPEGIDALVVNDNMQTTLETISNLYSIGINHLNFIPYNKDKEYKDIRVAITPGESSLVPDYIDEIIDLGHRYIDSSTFIQIMAKLKIDDRDITRRLIKYSDEVVSLESGINSTYKKLSIKNEELDSIINLSNIGMVLISTKGEIIICNDSLKRILDIEYDVVGKNIHELESKNIVDIFTIDEASDEVIKFKNKYINVNKYTIDSFGKNTGIYFCIQEITYIKKLEQNLSKKLRDKGQIARYNFEDIKTNSISLKNTKELAKKISKSDYTVLITGESGTGKELMAQSIHNESLRRNQPFIAINCAAMPENLLESELFGYEEGAFTGALKGGKKGLFEQAHNGTIFLDEIGDMPMYLQTKLLRVIQENQVMRVGGESIIDIDVRIIAATNRNLLSMIECEKFRSDLYYRINVLPISIPPLRERKEDIIMMLKYFMKRKIEISEDVKRVMESYDWPGNIRELKNTAMYIDIMSSGDRVELYDLPHNFINIKKDYSKEIKILKEKVSIEKIIRVMEIIKEYNLLNKSIGRNYIVNELHDQGYTISEGEVRTILSVAKVYNKKSNLQED</sequence>
<dbReference type="Pfam" id="PF00158">
    <property type="entry name" value="Sigma54_activat"/>
    <property type="match status" value="1"/>
</dbReference>
<dbReference type="PANTHER" id="PTHR32071:SF57">
    <property type="entry name" value="C4-DICARBOXYLATE TRANSPORT TRANSCRIPTIONAL REGULATORY PROTEIN DCTD"/>
    <property type="match status" value="1"/>
</dbReference>
<dbReference type="Gene3D" id="3.30.450.20">
    <property type="entry name" value="PAS domain"/>
    <property type="match status" value="1"/>
</dbReference>
<dbReference type="CDD" id="cd00009">
    <property type="entry name" value="AAA"/>
    <property type="match status" value="1"/>
</dbReference>
<dbReference type="SMART" id="SM00382">
    <property type="entry name" value="AAA"/>
    <property type="match status" value="1"/>
</dbReference>
<dbReference type="GO" id="GO:0006355">
    <property type="term" value="P:regulation of DNA-templated transcription"/>
    <property type="evidence" value="ECO:0007669"/>
    <property type="project" value="InterPro"/>
</dbReference>
<dbReference type="InterPro" id="IPR002078">
    <property type="entry name" value="Sigma_54_int"/>
</dbReference>
<dbReference type="FunFam" id="3.40.50.300:FF:000006">
    <property type="entry name" value="DNA-binding transcriptional regulator NtrC"/>
    <property type="match status" value="1"/>
</dbReference>